<feature type="repeat" description="LDL-receptor class B" evidence="26">
    <location>
        <begin position="570"/>
        <end position="614"/>
    </location>
</feature>
<dbReference type="PROSITE" id="PS51120">
    <property type="entry name" value="LDLRB"/>
    <property type="match status" value="4"/>
</dbReference>
<dbReference type="InterPro" id="IPR001881">
    <property type="entry name" value="EGF-like_Ca-bd_dom"/>
</dbReference>
<dbReference type="GO" id="GO:0043235">
    <property type="term" value="C:receptor complex"/>
    <property type="evidence" value="ECO:0007669"/>
    <property type="project" value="TreeGrafter"/>
</dbReference>
<evidence type="ECO:0000256" key="8">
    <source>
        <dbReference type="ARBA" id="ARBA00022536"/>
    </source>
</evidence>
<evidence type="ECO:0000256" key="9">
    <source>
        <dbReference type="ARBA" id="ARBA00022548"/>
    </source>
</evidence>
<feature type="disulfide bond" evidence="25">
    <location>
        <begin position="233"/>
        <end position="245"/>
    </location>
</feature>
<dbReference type="FunFam" id="4.10.400.10:FF:000113">
    <property type="entry name" value="Low-density lipoprotein receptor-related protein 8"/>
    <property type="match status" value="1"/>
</dbReference>
<dbReference type="GeneTree" id="ENSGT00940000154819"/>
<keyword evidence="9" id="KW-0153">Cholesterol metabolism</keyword>
<evidence type="ECO:0000256" key="23">
    <source>
        <dbReference type="ARBA" id="ARBA00023221"/>
    </source>
</evidence>
<dbReference type="Pfam" id="PF00057">
    <property type="entry name" value="Ldl_recept_a"/>
    <property type="match status" value="7"/>
</dbReference>
<evidence type="ECO:0000256" key="3">
    <source>
        <dbReference type="ARBA" id="ARBA00004613"/>
    </source>
</evidence>
<feature type="disulfide bond" evidence="25">
    <location>
        <begin position="252"/>
        <end position="267"/>
    </location>
</feature>
<comment type="caution">
    <text evidence="24">Lacks conserved residue(s) required for the propagation of feature annotation.</text>
</comment>
<gene>
    <name evidence="30" type="primary">ldlra</name>
</gene>
<feature type="disulfide bond" evidence="25">
    <location>
        <begin position="106"/>
        <end position="118"/>
    </location>
</feature>
<feature type="region of interest" description="Disordered" evidence="27">
    <location>
        <begin position="750"/>
        <end position="800"/>
    </location>
</feature>
<dbReference type="PANTHER" id="PTHR22722:SF15">
    <property type="entry name" value="LOW-DENSITY LIPOPROTEIN RECEPTOR-RELATED"/>
    <property type="match status" value="1"/>
</dbReference>
<keyword evidence="18 24" id="KW-1015">Disulfide bond</keyword>
<reference evidence="30" key="3">
    <citation type="submission" date="2025-09" db="UniProtKB">
        <authorList>
            <consortium name="Ensembl"/>
        </authorList>
    </citation>
    <scope>IDENTIFICATION</scope>
</reference>
<evidence type="ECO:0000256" key="25">
    <source>
        <dbReference type="PROSITE-ProRule" id="PRU00124"/>
    </source>
</evidence>
<feature type="disulfide bond" evidence="25">
    <location>
        <begin position="125"/>
        <end position="140"/>
    </location>
</feature>
<dbReference type="FunFam" id="4.10.400.10:FF:000116">
    <property type="entry name" value="Low-density lipoprotein receptor"/>
    <property type="match status" value="1"/>
</dbReference>
<dbReference type="Pfam" id="PF14670">
    <property type="entry name" value="FXa_inhibition"/>
    <property type="match status" value="1"/>
</dbReference>
<dbReference type="SUPFAM" id="SSF57424">
    <property type="entry name" value="LDL receptor-like module"/>
    <property type="match status" value="7"/>
</dbReference>
<dbReference type="SMART" id="SM00135">
    <property type="entry name" value="LY"/>
    <property type="match status" value="5"/>
</dbReference>
<evidence type="ECO:0000256" key="20">
    <source>
        <dbReference type="ARBA" id="ARBA00023170"/>
    </source>
</evidence>
<evidence type="ECO:0000256" key="19">
    <source>
        <dbReference type="ARBA" id="ARBA00023166"/>
    </source>
</evidence>
<dbReference type="InterPro" id="IPR051221">
    <property type="entry name" value="LDLR-related"/>
</dbReference>
<dbReference type="InterPro" id="IPR011042">
    <property type="entry name" value="6-blade_b-propeller_TolB-like"/>
</dbReference>
<name>A0A671YTA7_SPAAU</name>
<protein>
    <submittedName>
        <fullName evidence="30">Low density lipoprotein receptor a</fullName>
    </submittedName>
</protein>
<dbReference type="Ensembl" id="ENSSAUT00010067499.1">
    <property type="protein sequence ID" value="ENSSAUP00010064434.1"/>
    <property type="gene ID" value="ENSSAUG00010025481.1"/>
</dbReference>
<dbReference type="FunFam" id="4.10.400.10:FF:000162">
    <property type="entry name" value="LDL receptor related protein 8"/>
    <property type="match status" value="1"/>
</dbReference>
<dbReference type="SMART" id="SM00179">
    <property type="entry name" value="EGF_CA"/>
    <property type="match status" value="2"/>
</dbReference>
<evidence type="ECO:0000256" key="14">
    <source>
        <dbReference type="ARBA" id="ARBA00022989"/>
    </source>
</evidence>
<feature type="chain" id="PRO_5025402717" evidence="28">
    <location>
        <begin position="21"/>
        <end position="851"/>
    </location>
</feature>
<evidence type="ECO:0000256" key="22">
    <source>
        <dbReference type="ARBA" id="ARBA00023180"/>
    </source>
</evidence>
<feature type="disulfide bond" evidence="25">
    <location>
        <begin position="213"/>
        <end position="228"/>
    </location>
</feature>
<feature type="region of interest" description="Disordered" evidence="27">
    <location>
        <begin position="704"/>
        <end position="735"/>
    </location>
</feature>
<evidence type="ECO:0000256" key="12">
    <source>
        <dbReference type="ARBA" id="ARBA00022729"/>
    </source>
</evidence>
<keyword evidence="15" id="KW-0445">Lipid transport</keyword>
<evidence type="ECO:0000256" key="24">
    <source>
        <dbReference type="PROSITE-ProRule" id="PRU00076"/>
    </source>
</evidence>
<reference evidence="30" key="1">
    <citation type="submission" date="2021-04" db="EMBL/GenBank/DDBJ databases">
        <authorList>
            <consortium name="Wellcome Sanger Institute Data Sharing"/>
        </authorList>
    </citation>
    <scope>NUCLEOTIDE SEQUENCE [LARGE SCALE GENOMIC DNA]</scope>
</reference>
<evidence type="ECO:0000256" key="6">
    <source>
        <dbReference type="ARBA" id="ARBA00022475"/>
    </source>
</evidence>
<evidence type="ECO:0000256" key="2">
    <source>
        <dbReference type="ARBA" id="ARBA00004600"/>
    </source>
</evidence>
<dbReference type="PROSITE" id="PS01186">
    <property type="entry name" value="EGF_2"/>
    <property type="match status" value="1"/>
</dbReference>
<evidence type="ECO:0000256" key="28">
    <source>
        <dbReference type="SAM" id="SignalP"/>
    </source>
</evidence>
<dbReference type="GO" id="GO:0008203">
    <property type="term" value="P:cholesterol metabolic process"/>
    <property type="evidence" value="ECO:0007669"/>
    <property type="project" value="UniProtKB-KW"/>
</dbReference>
<evidence type="ECO:0000256" key="17">
    <source>
        <dbReference type="ARBA" id="ARBA00023136"/>
    </source>
</evidence>
<organism evidence="30 31">
    <name type="scientific">Sparus aurata</name>
    <name type="common">Gilthead sea bream</name>
    <dbReference type="NCBI Taxonomy" id="8175"/>
    <lineage>
        <taxon>Eukaryota</taxon>
        <taxon>Metazoa</taxon>
        <taxon>Chordata</taxon>
        <taxon>Craniata</taxon>
        <taxon>Vertebrata</taxon>
        <taxon>Euteleostomi</taxon>
        <taxon>Actinopterygii</taxon>
        <taxon>Neopterygii</taxon>
        <taxon>Teleostei</taxon>
        <taxon>Neoteleostei</taxon>
        <taxon>Acanthomorphata</taxon>
        <taxon>Eupercaria</taxon>
        <taxon>Spariformes</taxon>
        <taxon>Sparidae</taxon>
        <taxon>Sparus</taxon>
    </lineage>
</organism>
<dbReference type="InterPro" id="IPR000742">
    <property type="entry name" value="EGF"/>
</dbReference>
<feature type="compositionally biased region" description="Low complexity" evidence="27">
    <location>
        <begin position="750"/>
        <end position="766"/>
    </location>
</feature>
<dbReference type="SMART" id="SM00192">
    <property type="entry name" value="LDLa"/>
    <property type="match status" value="7"/>
</dbReference>
<keyword evidence="19" id="KW-1207">Sterol metabolism</keyword>
<dbReference type="InterPro" id="IPR009030">
    <property type="entry name" value="Growth_fac_rcpt_cys_sf"/>
</dbReference>
<dbReference type="Gene3D" id="2.10.25.10">
    <property type="entry name" value="Laminin"/>
    <property type="match status" value="3"/>
</dbReference>
<keyword evidence="10" id="KW-0254">Endocytosis</keyword>
<dbReference type="PANTHER" id="PTHR22722">
    <property type="entry name" value="LOW-DENSITY LIPOPROTEIN RECEPTOR-RELATED PROTEIN 2-RELATED"/>
    <property type="match status" value="1"/>
</dbReference>
<feature type="disulfide bond" evidence="25">
    <location>
        <begin position="145"/>
        <end position="157"/>
    </location>
</feature>
<keyword evidence="14" id="KW-1133">Transmembrane helix</keyword>
<evidence type="ECO:0000313" key="30">
    <source>
        <dbReference type="Ensembl" id="ENSSAUP00010064434.1"/>
    </source>
</evidence>
<dbReference type="InterPro" id="IPR036055">
    <property type="entry name" value="LDL_receptor-like_sf"/>
</dbReference>
<dbReference type="FunFam" id="2.10.25.10:FF:000009">
    <property type="entry name" value="Low-density lipoprotein receptor isoform 1"/>
    <property type="match status" value="1"/>
</dbReference>
<feature type="compositionally biased region" description="Pro residues" evidence="27">
    <location>
        <begin position="709"/>
        <end position="718"/>
    </location>
</feature>
<evidence type="ECO:0000256" key="15">
    <source>
        <dbReference type="ARBA" id="ARBA00023055"/>
    </source>
</evidence>
<dbReference type="FunFam" id="4.10.400.10:FF:000025">
    <property type="entry name" value="Very low density lipoprotein receptor"/>
    <property type="match status" value="1"/>
</dbReference>
<keyword evidence="11" id="KW-0812">Transmembrane</keyword>
<feature type="disulfide bond" evidence="25">
    <location>
        <begin position="31"/>
        <end position="49"/>
    </location>
</feature>
<keyword evidence="22" id="KW-0325">Glycoprotein</keyword>
<feature type="disulfide bond" evidence="25">
    <location>
        <begin position="194"/>
        <end position="206"/>
    </location>
</feature>
<dbReference type="SUPFAM" id="SSF57184">
    <property type="entry name" value="Growth factor receptor domain"/>
    <property type="match status" value="1"/>
</dbReference>
<feature type="disulfide bond" evidence="24">
    <location>
        <begin position="355"/>
        <end position="365"/>
    </location>
</feature>
<keyword evidence="17" id="KW-0472">Membrane</keyword>
<comment type="subcellular location">
    <subcellularLocation>
        <location evidence="1">Cell membrane</location>
        <topology evidence="1">Single-pass type I membrane protein</topology>
    </subcellularLocation>
    <subcellularLocation>
        <location evidence="2">Membrane</location>
        <location evidence="2">Clathrin-coated pit</location>
    </subcellularLocation>
    <subcellularLocation>
        <location evidence="3">Secreted</location>
    </subcellularLocation>
</comment>
<feature type="repeat" description="LDL-receptor class B" evidence="26">
    <location>
        <begin position="483"/>
        <end position="525"/>
    </location>
</feature>
<feature type="disulfide bond" evidence="25">
    <location>
        <begin position="240"/>
        <end position="258"/>
    </location>
</feature>
<evidence type="ECO:0000256" key="4">
    <source>
        <dbReference type="ARBA" id="ARBA00009939"/>
    </source>
</evidence>
<accession>A0A671YTA7</accession>
<evidence type="ECO:0000256" key="16">
    <source>
        <dbReference type="ARBA" id="ARBA00023098"/>
    </source>
</evidence>
<dbReference type="PROSITE" id="PS00010">
    <property type="entry name" value="ASX_HYDROXYL"/>
    <property type="match status" value="2"/>
</dbReference>
<keyword evidence="31" id="KW-1185">Reference proteome</keyword>
<feature type="domain" description="EGF-like" evidence="29">
    <location>
        <begin position="351"/>
        <end position="386"/>
    </location>
</feature>
<keyword evidence="6" id="KW-1003">Cell membrane</keyword>
<dbReference type="GO" id="GO:0006869">
    <property type="term" value="P:lipid transport"/>
    <property type="evidence" value="ECO:0007669"/>
    <property type="project" value="UniProtKB-KW"/>
</dbReference>
<feature type="disulfide bond" evidence="25">
    <location>
        <begin position="152"/>
        <end position="170"/>
    </location>
</feature>
<feature type="disulfide bond" evidence="25">
    <location>
        <begin position="113"/>
        <end position="131"/>
    </location>
</feature>
<dbReference type="AlphaFoldDB" id="A0A671YTA7"/>
<keyword evidence="12 28" id="KW-0732">Signal</keyword>
<keyword evidence="21" id="KW-0168">Coated pit</keyword>
<sequence length="851" mass="94169">MGPRYASSLFLLCCLVQTNALTTCGTKQFQCGNGKCITTRWVCDGTDDCGDGTDELPGTCMAKTCKPTEFSCADRLNQCVPSTWRCDGKADCENGADEETCAPKQCTNNEFRCSSGQCVSSSFVCDDEADCDDGSDEASCPPLTCSSASFQCNNTVCVPRLWACDGDADCSDGSDEWPQNCGTQKSDAPVAHHCSSLEFRCGSGECIHGSWKCDGGADCLDRSDEADCAHPTCRPDEFECGDGTCIHGSRQCNHQYDCRDMSDETGCVNATHCEGPTRFKCRSGECISMEKVCDKQRDCRDWSDEPLRECGSNECLYNNGGCSHICNDLKIGYECLCPAGYRLVDTKRCEDIDECANPDTCSQICINMIGSYKCQCEEGYQVDPATKACKAIGTIAYLFFTNRHEVRKMTLDKSEYTRVIPRLKNAVALDMNMATKEIYWSDISQKKIYRAQMDSADDSTRHSTVMSSDIDAPEGIAFDWIHGNLYWTDSIRSTISVVTADGSRRKTLFHQDLSKPRAIVVDPHSNFIYWTDWGTPAKIEKAGLNGGDRTALVTDNIVWPNGITLDLLNQRLYWVDSKLHTLSSIDVQGGGRRTLIIDEHRLAHPLGLTVFEEKVFWTDVSNNAILSANRLTGGDITPVAEHLSSPEDIILYHNLKQPAGRDWCQVSACQYMCLAAPQVGRYPPKYTCVCPDNMMLARDMRTCPQVPATTPPPQPPAPASTTPKPQIRTTPKPPVRTTKVPIVITSTVARPAPRTTRPPVRTTTPEPRIPSPQTVKPEIPQTTTEAQVTSPGKNYRRKNTNTIHFDNPVYQKTTEDQVHIWRSHSPDGYSYPKRQVVSLDEEADNPAFTEN</sequence>
<evidence type="ECO:0000256" key="5">
    <source>
        <dbReference type="ARBA" id="ARBA00022448"/>
    </source>
</evidence>
<dbReference type="Proteomes" id="UP000472265">
    <property type="component" value="Chromosome 23"/>
</dbReference>
<feature type="compositionally biased region" description="Polar residues" evidence="27">
    <location>
        <begin position="780"/>
        <end position="792"/>
    </location>
</feature>
<feature type="repeat" description="LDL-receptor class B" evidence="26">
    <location>
        <begin position="436"/>
        <end position="482"/>
    </location>
</feature>
<keyword evidence="7" id="KW-0964">Secreted</keyword>
<evidence type="ECO:0000313" key="31">
    <source>
        <dbReference type="Proteomes" id="UP000472265"/>
    </source>
</evidence>
<proteinExistence type="inferred from homology"/>
<feature type="disulfide bond" evidence="25">
    <location>
        <begin position="281"/>
        <end position="299"/>
    </location>
</feature>
<dbReference type="PROSITE" id="PS50068">
    <property type="entry name" value="LDLRA_2"/>
    <property type="match status" value="7"/>
</dbReference>
<keyword evidence="20" id="KW-0675">Receptor</keyword>
<keyword evidence="13" id="KW-0677">Repeat</keyword>
<dbReference type="GO" id="GO:0042562">
    <property type="term" value="F:hormone binding"/>
    <property type="evidence" value="ECO:0007669"/>
    <property type="project" value="TreeGrafter"/>
</dbReference>
<dbReference type="PROSITE" id="PS50026">
    <property type="entry name" value="EGF_3"/>
    <property type="match status" value="2"/>
</dbReference>
<keyword evidence="5" id="KW-0813">Transport</keyword>
<feature type="region of interest" description="Disordered" evidence="27">
    <location>
        <begin position="822"/>
        <end position="851"/>
    </location>
</feature>
<feature type="repeat" description="LDL-receptor class B" evidence="26">
    <location>
        <begin position="526"/>
        <end position="569"/>
    </location>
</feature>
<feature type="disulfide bond" evidence="25">
    <location>
        <begin position="24"/>
        <end position="36"/>
    </location>
</feature>
<dbReference type="FunFam" id="4.10.400.10:FF:000030">
    <property type="entry name" value="Sortilin related receptor 1"/>
    <property type="match status" value="1"/>
</dbReference>
<dbReference type="Gene3D" id="2.120.10.30">
    <property type="entry name" value="TolB, C-terminal domain"/>
    <property type="match status" value="1"/>
</dbReference>
<dbReference type="FunFam" id="4.10.400.10:FF:000124">
    <property type="entry name" value="Low density lipoprotein receptor"/>
    <property type="match status" value="1"/>
</dbReference>
<feature type="signal peptide" evidence="28">
    <location>
        <begin position="1"/>
        <end position="20"/>
    </location>
</feature>
<dbReference type="InterPro" id="IPR000033">
    <property type="entry name" value="LDLR_classB_rpt"/>
</dbReference>
<dbReference type="Pfam" id="PF07645">
    <property type="entry name" value="EGF_CA"/>
    <property type="match status" value="1"/>
</dbReference>
<keyword evidence="16" id="KW-0443">Lipid metabolism</keyword>
<feature type="disulfide bond" evidence="25">
    <location>
        <begin position="86"/>
        <end position="101"/>
    </location>
</feature>
<dbReference type="CDD" id="cd00112">
    <property type="entry name" value="LDLa"/>
    <property type="match status" value="7"/>
</dbReference>
<feature type="disulfide bond" evidence="25">
    <location>
        <begin position="201"/>
        <end position="219"/>
    </location>
</feature>
<evidence type="ECO:0000256" key="1">
    <source>
        <dbReference type="ARBA" id="ARBA00004251"/>
    </source>
</evidence>
<dbReference type="Pfam" id="PF00058">
    <property type="entry name" value="Ldl_recept_b"/>
    <property type="match status" value="5"/>
</dbReference>
<dbReference type="InterPro" id="IPR049883">
    <property type="entry name" value="NOTCH1_EGF-like"/>
</dbReference>
<feature type="compositionally biased region" description="Low complexity" evidence="27">
    <location>
        <begin position="719"/>
        <end position="735"/>
    </location>
</feature>
<evidence type="ECO:0000256" key="21">
    <source>
        <dbReference type="ARBA" id="ARBA00023176"/>
    </source>
</evidence>
<evidence type="ECO:0000256" key="13">
    <source>
        <dbReference type="ARBA" id="ARBA00022737"/>
    </source>
</evidence>
<dbReference type="GO" id="GO:0005576">
    <property type="term" value="C:extracellular region"/>
    <property type="evidence" value="ECO:0007669"/>
    <property type="project" value="UniProtKB-SubCell"/>
</dbReference>
<dbReference type="SUPFAM" id="SSF63825">
    <property type="entry name" value="YWTD domain"/>
    <property type="match status" value="1"/>
</dbReference>
<comment type="similarity">
    <text evidence="4">Belongs to the LDLR family.</text>
</comment>
<feature type="domain" description="EGF-like" evidence="29">
    <location>
        <begin position="311"/>
        <end position="350"/>
    </location>
</feature>
<dbReference type="PRINTS" id="PR00261">
    <property type="entry name" value="LDLRECEPTOR"/>
</dbReference>
<evidence type="ECO:0000256" key="26">
    <source>
        <dbReference type="PROSITE-ProRule" id="PRU00461"/>
    </source>
</evidence>
<dbReference type="SMART" id="SM00181">
    <property type="entry name" value="EGF"/>
    <property type="match status" value="3"/>
</dbReference>
<evidence type="ECO:0000259" key="29">
    <source>
        <dbReference type="PROSITE" id="PS50026"/>
    </source>
</evidence>
<dbReference type="Gene3D" id="4.10.400.10">
    <property type="entry name" value="Low-density Lipoprotein Receptor"/>
    <property type="match status" value="6"/>
</dbReference>
<dbReference type="GO" id="GO:0005509">
    <property type="term" value="F:calcium ion binding"/>
    <property type="evidence" value="ECO:0007669"/>
    <property type="project" value="InterPro"/>
</dbReference>
<evidence type="ECO:0000256" key="27">
    <source>
        <dbReference type="SAM" id="MobiDB-lite"/>
    </source>
</evidence>
<evidence type="ECO:0000256" key="11">
    <source>
        <dbReference type="ARBA" id="ARBA00022692"/>
    </source>
</evidence>
<dbReference type="InterPro" id="IPR002172">
    <property type="entry name" value="LDrepeatLR_classA_rpt"/>
</dbReference>
<dbReference type="CDD" id="cd00054">
    <property type="entry name" value="EGF_CA"/>
    <property type="match status" value="1"/>
</dbReference>
<dbReference type="InterPro" id="IPR023415">
    <property type="entry name" value="LDLR_class-A_CS"/>
</dbReference>
<dbReference type="InterPro" id="IPR000152">
    <property type="entry name" value="EGF-type_Asp/Asn_hydroxyl_site"/>
</dbReference>
<dbReference type="InterPro" id="IPR018097">
    <property type="entry name" value="EGF_Ca-bd_CS"/>
</dbReference>
<evidence type="ECO:0000256" key="18">
    <source>
        <dbReference type="ARBA" id="ARBA00023157"/>
    </source>
</evidence>
<dbReference type="GO" id="GO:0006898">
    <property type="term" value="P:receptor-mediated endocytosis"/>
    <property type="evidence" value="ECO:0007669"/>
    <property type="project" value="TreeGrafter"/>
</dbReference>
<evidence type="ECO:0000256" key="7">
    <source>
        <dbReference type="ARBA" id="ARBA00022525"/>
    </source>
</evidence>
<keyword evidence="8 24" id="KW-0245">EGF-like domain</keyword>
<dbReference type="PROSITE" id="PS01209">
    <property type="entry name" value="LDLRA_1"/>
    <property type="match status" value="3"/>
</dbReference>
<reference evidence="30" key="2">
    <citation type="submission" date="2025-08" db="UniProtKB">
        <authorList>
            <consortium name="Ensembl"/>
        </authorList>
    </citation>
    <scope>IDENTIFICATION</scope>
</reference>
<dbReference type="GO" id="GO:0016324">
    <property type="term" value="C:apical plasma membrane"/>
    <property type="evidence" value="ECO:0007669"/>
    <property type="project" value="TreeGrafter"/>
</dbReference>
<dbReference type="Gene3D" id="4.10.1220.10">
    <property type="entry name" value="EGF-type module"/>
    <property type="match status" value="1"/>
</dbReference>
<dbReference type="FunFam" id="2.120.10.30:FF:000002">
    <property type="entry name" value="low-density lipoprotein receptor isoform X1"/>
    <property type="match status" value="1"/>
</dbReference>
<evidence type="ECO:0000256" key="10">
    <source>
        <dbReference type="ARBA" id="ARBA00022583"/>
    </source>
</evidence>
<dbReference type="GO" id="GO:0005905">
    <property type="term" value="C:clathrin-coated pit"/>
    <property type="evidence" value="ECO:0007669"/>
    <property type="project" value="UniProtKB-SubCell"/>
</dbReference>
<dbReference type="PROSITE" id="PS01187">
    <property type="entry name" value="EGF_CA"/>
    <property type="match status" value="1"/>
</dbReference>
<keyword evidence="23" id="KW-0753">Steroid metabolism</keyword>